<dbReference type="CDD" id="cd05483">
    <property type="entry name" value="retropepsin_like_bacteria"/>
    <property type="match status" value="1"/>
</dbReference>
<protein>
    <submittedName>
        <fullName evidence="1">TIGR02281 family clan AA aspartic protease</fullName>
        <ecNumber evidence="1">3.4.23.-</ecNumber>
    </submittedName>
</protein>
<keyword evidence="2" id="KW-1185">Reference proteome</keyword>
<dbReference type="SUPFAM" id="SSF50630">
    <property type="entry name" value="Acid proteases"/>
    <property type="match status" value="1"/>
</dbReference>
<dbReference type="NCBIfam" id="TIGR02281">
    <property type="entry name" value="clan_AA_DTGA"/>
    <property type="match status" value="1"/>
</dbReference>
<dbReference type="InterPro" id="IPR011969">
    <property type="entry name" value="Clan_AA_Asp_peptidase_C"/>
</dbReference>
<keyword evidence="1" id="KW-0378">Hydrolase</keyword>
<gene>
    <name evidence="1" type="ORF">FVW59_00160</name>
</gene>
<dbReference type="InterPro" id="IPR034122">
    <property type="entry name" value="Retropepsin-like_bacterial"/>
</dbReference>
<dbReference type="EC" id="3.4.23.-" evidence="1"/>
<dbReference type="Pfam" id="PF13975">
    <property type="entry name" value="gag-asp_proteas"/>
    <property type="match status" value="1"/>
</dbReference>
<dbReference type="EMBL" id="VRYZ01000001">
    <property type="protein sequence ID" value="TXS95119.1"/>
    <property type="molecule type" value="Genomic_DNA"/>
</dbReference>
<accession>A0A5C9A4X4</accession>
<dbReference type="AlphaFoldDB" id="A0A5C9A4X4"/>
<dbReference type="GO" id="GO:0006508">
    <property type="term" value="P:proteolysis"/>
    <property type="evidence" value="ECO:0007669"/>
    <property type="project" value="UniProtKB-KW"/>
</dbReference>
<dbReference type="GO" id="GO:0008233">
    <property type="term" value="F:peptidase activity"/>
    <property type="evidence" value="ECO:0007669"/>
    <property type="project" value="UniProtKB-KW"/>
</dbReference>
<evidence type="ECO:0000313" key="2">
    <source>
        <dbReference type="Proteomes" id="UP000321933"/>
    </source>
</evidence>
<dbReference type="Proteomes" id="UP000321933">
    <property type="component" value="Unassembled WGS sequence"/>
</dbReference>
<dbReference type="OrthoDB" id="185963at2"/>
<evidence type="ECO:0000313" key="1">
    <source>
        <dbReference type="EMBL" id="TXS95119.1"/>
    </source>
</evidence>
<keyword evidence="1" id="KW-0645">Protease</keyword>
<dbReference type="Gene3D" id="2.40.70.10">
    <property type="entry name" value="Acid Proteases"/>
    <property type="match status" value="1"/>
</dbReference>
<sequence length="160" mass="17219">MQALAWLVLMALLGAWFSGVLDKQQNPNQSVQSRLDGDGIREVVLKRNRQGHYVTSGRINGEAVVFMLDTGATGIAIPEAVARRLGLQPGQRLTTQTANGLATAYATRVEQVSVGNIALDDMSAAIVPGLGTGQVLLGMSFLKHLEFTQRGDTLTLRQYP</sequence>
<reference evidence="1 2" key="1">
    <citation type="submission" date="2019-08" db="EMBL/GenBank/DDBJ databases">
        <title>Parahaliea maris sp. nov., isolated from the surface seawater.</title>
        <authorList>
            <person name="Liu Y."/>
        </authorList>
    </citation>
    <scope>NUCLEOTIDE SEQUENCE [LARGE SCALE GENOMIC DNA]</scope>
    <source>
        <strain evidence="1 2">S2-26</strain>
    </source>
</reference>
<comment type="caution">
    <text evidence="1">The sequence shown here is derived from an EMBL/GenBank/DDBJ whole genome shotgun (WGS) entry which is preliminary data.</text>
</comment>
<proteinExistence type="predicted"/>
<organism evidence="1 2">
    <name type="scientific">Parahaliea aestuarii</name>
    <dbReference type="NCBI Taxonomy" id="1852021"/>
    <lineage>
        <taxon>Bacteria</taxon>
        <taxon>Pseudomonadati</taxon>
        <taxon>Pseudomonadota</taxon>
        <taxon>Gammaproteobacteria</taxon>
        <taxon>Cellvibrionales</taxon>
        <taxon>Halieaceae</taxon>
        <taxon>Parahaliea</taxon>
    </lineage>
</organism>
<dbReference type="InterPro" id="IPR021109">
    <property type="entry name" value="Peptidase_aspartic_dom_sf"/>
</dbReference>
<name>A0A5C9A4X4_9GAMM</name>